<feature type="transmembrane region" description="Helical" evidence="1">
    <location>
        <begin position="68"/>
        <end position="86"/>
    </location>
</feature>
<evidence type="ECO:0000256" key="1">
    <source>
        <dbReference type="SAM" id="Phobius"/>
    </source>
</evidence>
<keyword evidence="3" id="KW-1185">Reference proteome</keyword>
<evidence type="ECO:0000313" key="3">
    <source>
        <dbReference type="Proteomes" id="UP000182229"/>
    </source>
</evidence>
<keyword evidence="1" id="KW-0472">Membrane</keyword>
<keyword evidence="1" id="KW-0812">Transmembrane</keyword>
<proteinExistence type="predicted"/>
<dbReference type="AlphaFoldDB" id="A0A1L9BBA6"/>
<dbReference type="EMBL" id="MPIN01000004">
    <property type="protein sequence ID" value="OJH39529.1"/>
    <property type="molecule type" value="Genomic_DNA"/>
</dbReference>
<comment type="caution">
    <text evidence="2">The sequence shown here is derived from an EMBL/GenBank/DDBJ whole genome shotgun (WGS) entry which is preliminary data.</text>
</comment>
<gene>
    <name evidence="2" type="ORF">BON30_18715</name>
</gene>
<sequence length="87" mass="8228">MAAHVHGAGRISAALTGAPGAAVLACLALAATLPVSGEVRLLVAFLAVLPAAATASCLALLARSGARAWAGSGLVAAFAAAILVVLA</sequence>
<evidence type="ECO:0000313" key="2">
    <source>
        <dbReference type="EMBL" id="OJH39529.1"/>
    </source>
</evidence>
<name>A0A1L9BBA6_9BACT</name>
<dbReference type="Proteomes" id="UP000182229">
    <property type="component" value="Unassembled WGS sequence"/>
</dbReference>
<accession>A0A1L9BBA6</accession>
<dbReference type="RefSeq" id="WP_071899701.1">
    <property type="nucleotide sequence ID" value="NZ_MPIN01000004.1"/>
</dbReference>
<dbReference type="STRING" id="83449.BON30_18715"/>
<reference evidence="3" key="1">
    <citation type="submission" date="2016-11" db="EMBL/GenBank/DDBJ databases">
        <authorList>
            <person name="Shukria A."/>
            <person name="Stevens D.C."/>
        </authorList>
    </citation>
    <scope>NUCLEOTIDE SEQUENCE [LARGE SCALE GENOMIC DNA]</scope>
    <source>
        <strain evidence="3">Cbfe23</strain>
    </source>
</reference>
<feature type="transmembrane region" description="Helical" evidence="1">
    <location>
        <begin position="12"/>
        <end position="33"/>
    </location>
</feature>
<protein>
    <submittedName>
        <fullName evidence="2">Uncharacterized protein</fullName>
    </submittedName>
</protein>
<organism evidence="2 3">
    <name type="scientific">Cystobacter ferrugineus</name>
    <dbReference type="NCBI Taxonomy" id="83449"/>
    <lineage>
        <taxon>Bacteria</taxon>
        <taxon>Pseudomonadati</taxon>
        <taxon>Myxococcota</taxon>
        <taxon>Myxococcia</taxon>
        <taxon>Myxococcales</taxon>
        <taxon>Cystobacterineae</taxon>
        <taxon>Archangiaceae</taxon>
        <taxon>Cystobacter</taxon>
    </lineage>
</organism>
<reference evidence="2 3" key="2">
    <citation type="submission" date="2016-12" db="EMBL/GenBank/DDBJ databases">
        <title>Draft Genome Sequence of Cystobacter ferrugineus Strain Cbfe23.</title>
        <authorList>
            <person name="Akbar S."/>
            <person name="Dowd S.E."/>
            <person name="Stevens D.C."/>
        </authorList>
    </citation>
    <scope>NUCLEOTIDE SEQUENCE [LARGE SCALE GENOMIC DNA]</scope>
    <source>
        <strain evidence="2 3">Cbfe23</strain>
    </source>
</reference>
<keyword evidence="1" id="KW-1133">Transmembrane helix</keyword>
<feature type="transmembrane region" description="Helical" evidence="1">
    <location>
        <begin position="39"/>
        <end position="61"/>
    </location>
</feature>